<reference evidence="12" key="2">
    <citation type="submission" date="2025-09" db="UniProtKB">
        <authorList>
            <consortium name="Ensembl"/>
        </authorList>
    </citation>
    <scope>IDENTIFICATION</scope>
</reference>
<dbReference type="Gene3D" id="1.10.510.10">
    <property type="entry name" value="Transferase(Phosphotransferase) domain 1"/>
    <property type="match status" value="1"/>
</dbReference>
<keyword evidence="13" id="KW-1185">Reference proteome</keyword>
<dbReference type="InterPro" id="IPR050339">
    <property type="entry name" value="CC_SR_Kinase"/>
</dbReference>
<reference evidence="12" key="1">
    <citation type="submission" date="2025-08" db="UniProtKB">
        <authorList>
            <consortium name="Ensembl"/>
        </authorList>
    </citation>
    <scope>IDENTIFICATION</scope>
</reference>
<keyword evidence="8" id="KW-0723">Serine/threonine-protein kinase</keyword>
<dbReference type="GO" id="GO:0005524">
    <property type="term" value="F:ATP binding"/>
    <property type="evidence" value="ECO:0007669"/>
    <property type="project" value="UniProtKB-UniRule"/>
</dbReference>
<evidence type="ECO:0000259" key="10">
    <source>
        <dbReference type="PROSITE" id="PS50011"/>
    </source>
</evidence>
<comment type="similarity">
    <text evidence="5">Belongs to the protein kinase superfamily. Ser/Thr protein kinase family. GCN2 subfamily.</text>
</comment>
<keyword evidence="6" id="KW-0694">RNA-binding</keyword>
<dbReference type="SMART" id="SM00220">
    <property type="entry name" value="S_TKc"/>
    <property type="match status" value="1"/>
</dbReference>
<keyword evidence="1" id="KW-0808">Transferase</keyword>
<dbReference type="SUPFAM" id="SSF56112">
    <property type="entry name" value="Protein kinase-like (PK-like)"/>
    <property type="match status" value="1"/>
</dbReference>
<accession>A0A8D2P810</accession>
<dbReference type="GO" id="GO:0005737">
    <property type="term" value="C:cytoplasm"/>
    <property type="evidence" value="ECO:0007669"/>
    <property type="project" value="TreeGrafter"/>
</dbReference>
<dbReference type="AlphaFoldDB" id="A0A8D2P810"/>
<dbReference type="Proteomes" id="UP000694401">
    <property type="component" value="Unassembled WGS sequence"/>
</dbReference>
<feature type="region of interest" description="Disordered" evidence="9">
    <location>
        <begin position="124"/>
        <end position="167"/>
    </location>
</feature>
<evidence type="ECO:0000313" key="13">
    <source>
        <dbReference type="Proteomes" id="UP000694401"/>
    </source>
</evidence>
<dbReference type="InterPro" id="IPR000719">
    <property type="entry name" value="Prot_kinase_dom"/>
</dbReference>
<evidence type="ECO:0000256" key="9">
    <source>
        <dbReference type="SAM" id="MobiDB-lite"/>
    </source>
</evidence>
<dbReference type="PROSITE" id="PS00108">
    <property type="entry name" value="PROTEIN_KINASE_ST"/>
    <property type="match status" value="1"/>
</dbReference>
<dbReference type="Pfam" id="PF00069">
    <property type="entry name" value="Pkinase"/>
    <property type="match status" value="1"/>
</dbReference>
<dbReference type="Ensembl" id="ENSZLMT00000008544.1">
    <property type="protein sequence ID" value="ENSZLMP00000008312.1"/>
    <property type="gene ID" value="ENSZLMG00000005854.1"/>
</dbReference>
<evidence type="ECO:0000256" key="1">
    <source>
        <dbReference type="ARBA" id="ARBA00022679"/>
    </source>
</evidence>
<dbReference type="SMART" id="SM00358">
    <property type="entry name" value="DSRM"/>
    <property type="match status" value="1"/>
</dbReference>
<dbReference type="InterPro" id="IPR008271">
    <property type="entry name" value="Ser/Thr_kinase_AS"/>
</dbReference>
<dbReference type="PROSITE" id="PS50011">
    <property type="entry name" value="PROTEIN_KINASE_DOM"/>
    <property type="match status" value="1"/>
</dbReference>
<feature type="binding site" evidence="7">
    <location>
        <position position="209"/>
    </location>
    <ligand>
        <name>ATP</name>
        <dbReference type="ChEBI" id="CHEBI:30616"/>
    </ligand>
</feature>
<proteinExistence type="inferred from homology"/>
<dbReference type="PROSITE" id="PS00107">
    <property type="entry name" value="PROTEIN_KINASE_ATP"/>
    <property type="match status" value="1"/>
</dbReference>
<dbReference type="Gene3D" id="3.30.200.20">
    <property type="entry name" value="Phosphorylase Kinase, domain 1"/>
    <property type="match status" value="1"/>
</dbReference>
<keyword evidence="2 7" id="KW-0547">Nucleotide-binding</keyword>
<evidence type="ECO:0000256" key="3">
    <source>
        <dbReference type="ARBA" id="ARBA00022777"/>
    </source>
</evidence>
<organism evidence="12 13">
    <name type="scientific">Zosterops lateralis melanops</name>
    <dbReference type="NCBI Taxonomy" id="1220523"/>
    <lineage>
        <taxon>Eukaryota</taxon>
        <taxon>Metazoa</taxon>
        <taxon>Chordata</taxon>
        <taxon>Craniata</taxon>
        <taxon>Vertebrata</taxon>
        <taxon>Euteleostomi</taxon>
        <taxon>Archelosauria</taxon>
        <taxon>Archosauria</taxon>
        <taxon>Dinosauria</taxon>
        <taxon>Saurischia</taxon>
        <taxon>Theropoda</taxon>
        <taxon>Coelurosauria</taxon>
        <taxon>Aves</taxon>
        <taxon>Neognathae</taxon>
        <taxon>Neoaves</taxon>
        <taxon>Telluraves</taxon>
        <taxon>Australaves</taxon>
        <taxon>Passeriformes</taxon>
        <taxon>Sylvioidea</taxon>
        <taxon>Zosteropidae</taxon>
        <taxon>Zosterops</taxon>
    </lineage>
</organism>
<sequence>MDSEYVGRINHYCQTHKVSVDYDTIDMKGPSHDPEFTVVVKINGKEYGRGTGKSKKEAKAVAAKETWKMIEKQEKRPSNVAAAELMTTQPTSSPALDKDYVSLLNMLSQRTGVIVDYPNQTCTGGAHAPTKLAPNFGNVRNKKEKSMSDSNESLPDVDTNNTGEENGNLHTVNKTFLDLFENIKPIGRGGFGNVFKATSKSDKKTYAIKRVELTEKVDREAKGLARLTHENIVRYHCSWKGDDYIKYPDSSQNSDIRKCLFIQMEFCEKGTLETWIEKNRENQSYHAMAQNKFLQIVKGVKYIHSEKLIHRDLKPQNIFISHDDKIKIGDFGLVTSVTFETLTEDRGTKSYMAPEQVGTKYGKEVDIYALGLIWYEILSACSYHEKSKVWPSLRKGVLPDDFTDRFLSEASIIKKMLSEDPSARVTVSHLLDLVKSSEKEKALKNYSC</sequence>
<protein>
    <submittedName>
        <fullName evidence="12">Eukaryotic translation initiation factor 2 alpha kinase 2</fullName>
    </submittedName>
</protein>
<feature type="domain" description="Protein kinase" evidence="10">
    <location>
        <begin position="180"/>
        <end position="443"/>
    </location>
</feature>
<dbReference type="Gene3D" id="3.30.160.20">
    <property type="match status" value="1"/>
</dbReference>
<name>A0A8D2P810_ZOSLA</name>
<evidence type="ECO:0000256" key="8">
    <source>
        <dbReference type="RuleBase" id="RU000304"/>
    </source>
</evidence>
<dbReference type="InterPro" id="IPR011009">
    <property type="entry name" value="Kinase-like_dom_sf"/>
</dbReference>
<evidence type="ECO:0000256" key="7">
    <source>
        <dbReference type="PROSITE-ProRule" id="PRU10141"/>
    </source>
</evidence>
<evidence type="ECO:0000259" key="11">
    <source>
        <dbReference type="PROSITE" id="PS50137"/>
    </source>
</evidence>
<dbReference type="PANTHER" id="PTHR11042:SF163">
    <property type="entry name" value="INTERFERON-INDUCED, DOUBLE-STRANDED RNA-ACTIVATED PROTEIN KINASE"/>
    <property type="match status" value="1"/>
</dbReference>
<dbReference type="PROSITE" id="PS50137">
    <property type="entry name" value="DS_RBD"/>
    <property type="match status" value="1"/>
</dbReference>
<dbReference type="InterPro" id="IPR014720">
    <property type="entry name" value="dsRBD_dom"/>
</dbReference>
<feature type="compositionally biased region" description="Polar residues" evidence="9">
    <location>
        <begin position="148"/>
        <end position="167"/>
    </location>
</feature>
<dbReference type="GO" id="GO:0004694">
    <property type="term" value="F:eukaryotic translation initiation factor 2alpha kinase activity"/>
    <property type="evidence" value="ECO:0007669"/>
    <property type="project" value="TreeGrafter"/>
</dbReference>
<dbReference type="SUPFAM" id="SSF54768">
    <property type="entry name" value="dsRNA-binding domain-like"/>
    <property type="match status" value="1"/>
</dbReference>
<evidence type="ECO:0000256" key="6">
    <source>
        <dbReference type="PROSITE-ProRule" id="PRU00266"/>
    </source>
</evidence>
<dbReference type="GO" id="GO:0005634">
    <property type="term" value="C:nucleus"/>
    <property type="evidence" value="ECO:0007669"/>
    <property type="project" value="TreeGrafter"/>
</dbReference>
<keyword evidence="3" id="KW-0418">Kinase</keyword>
<evidence type="ECO:0000256" key="4">
    <source>
        <dbReference type="ARBA" id="ARBA00022840"/>
    </source>
</evidence>
<keyword evidence="4 7" id="KW-0067">ATP-binding</keyword>
<evidence type="ECO:0000313" key="12">
    <source>
        <dbReference type="Ensembl" id="ENSZLMP00000008312.1"/>
    </source>
</evidence>
<evidence type="ECO:0000256" key="2">
    <source>
        <dbReference type="ARBA" id="ARBA00022741"/>
    </source>
</evidence>
<dbReference type="Pfam" id="PF00035">
    <property type="entry name" value="dsrm"/>
    <property type="match status" value="1"/>
</dbReference>
<dbReference type="InterPro" id="IPR017441">
    <property type="entry name" value="Protein_kinase_ATP_BS"/>
</dbReference>
<evidence type="ECO:0000256" key="5">
    <source>
        <dbReference type="ARBA" id="ARBA00037982"/>
    </source>
</evidence>
<dbReference type="PANTHER" id="PTHR11042">
    <property type="entry name" value="EUKARYOTIC TRANSLATION INITIATION FACTOR 2-ALPHA KINASE EIF2-ALPHA KINASE -RELATED"/>
    <property type="match status" value="1"/>
</dbReference>
<feature type="domain" description="DRBM" evidence="11">
    <location>
        <begin position="4"/>
        <end position="72"/>
    </location>
</feature>
<dbReference type="GO" id="GO:0003723">
    <property type="term" value="F:RNA binding"/>
    <property type="evidence" value="ECO:0007669"/>
    <property type="project" value="UniProtKB-UniRule"/>
</dbReference>